<feature type="domain" description="ABC transporter" evidence="6">
    <location>
        <begin position="2"/>
        <end position="231"/>
    </location>
</feature>
<evidence type="ECO:0000256" key="3">
    <source>
        <dbReference type="ARBA" id="ARBA00022458"/>
    </source>
</evidence>
<evidence type="ECO:0000256" key="4">
    <source>
        <dbReference type="ARBA" id="ARBA00022741"/>
    </source>
</evidence>
<accession>A0A6P1M0X6</accession>
<dbReference type="KEGG" id="taer:GT409_01670"/>
<dbReference type="InterPro" id="IPR027417">
    <property type="entry name" value="P-loop_NTPase"/>
</dbReference>
<evidence type="ECO:0000259" key="6">
    <source>
        <dbReference type="PROSITE" id="PS50893"/>
    </source>
</evidence>
<comment type="similarity">
    <text evidence="1">Belongs to the ABC transporter superfamily.</text>
</comment>
<dbReference type="GO" id="GO:0005524">
    <property type="term" value="F:ATP binding"/>
    <property type="evidence" value="ECO:0007669"/>
    <property type="project" value="UniProtKB-KW"/>
</dbReference>
<evidence type="ECO:0000256" key="5">
    <source>
        <dbReference type="ARBA" id="ARBA00022840"/>
    </source>
</evidence>
<sequence length="315" mass="35077">MIKVSNLTKRFSGYTAVDDISFEVDRGEIIGFLGPNGAGKTTTMRMLTGFLHPTRGKIEIAGCNVMTNPLEARRHIGYMPESCPLYTEMRVDEYLKFRAKIKEVPRRDLKNRLGAVKEQCGLTQVGGRIIGQLSKGYRQRVGLADSLLNEPDLLILDEPTAGLDPNQIREVRELIGRLAERHTLLLSTHILPEVEMACKRVLIIDKGKIVASDSPESLQKRLLGDAQISADILGDAQVVEDALKALESVDLVISSPQEDGWTRFTIDSASPDIRCHIFDCVVSNGWKLRELHTENRSLEDLFVTITRGNPVVEES</sequence>
<organism evidence="7 8">
    <name type="scientific">Tichowtungia aerotolerans</name>
    <dbReference type="NCBI Taxonomy" id="2697043"/>
    <lineage>
        <taxon>Bacteria</taxon>
        <taxon>Pseudomonadati</taxon>
        <taxon>Kiritimatiellota</taxon>
        <taxon>Tichowtungiia</taxon>
        <taxon>Tichowtungiales</taxon>
        <taxon>Tichowtungiaceae</taxon>
        <taxon>Tichowtungia</taxon>
    </lineage>
</organism>
<keyword evidence="4" id="KW-0547">Nucleotide-binding</keyword>
<protein>
    <submittedName>
        <fullName evidence="7">ATP-binding cassette domain-containing protein</fullName>
    </submittedName>
</protein>
<dbReference type="EMBL" id="CP047593">
    <property type="protein sequence ID" value="QHI68210.1"/>
    <property type="molecule type" value="Genomic_DNA"/>
</dbReference>
<dbReference type="RefSeq" id="WP_160626310.1">
    <property type="nucleotide sequence ID" value="NZ_CP047593.1"/>
</dbReference>
<dbReference type="InterPro" id="IPR003439">
    <property type="entry name" value="ABC_transporter-like_ATP-bd"/>
</dbReference>
<dbReference type="SUPFAM" id="SSF52540">
    <property type="entry name" value="P-loop containing nucleoside triphosphate hydrolases"/>
    <property type="match status" value="1"/>
</dbReference>
<dbReference type="Proteomes" id="UP000464954">
    <property type="component" value="Chromosome"/>
</dbReference>
<dbReference type="SMART" id="SM00382">
    <property type="entry name" value="AAA"/>
    <property type="match status" value="1"/>
</dbReference>
<dbReference type="GO" id="GO:0016887">
    <property type="term" value="F:ATP hydrolysis activity"/>
    <property type="evidence" value="ECO:0007669"/>
    <property type="project" value="InterPro"/>
</dbReference>
<dbReference type="PROSITE" id="PS50893">
    <property type="entry name" value="ABC_TRANSPORTER_2"/>
    <property type="match status" value="1"/>
</dbReference>
<dbReference type="InterPro" id="IPR050763">
    <property type="entry name" value="ABC_transporter_ATP-binding"/>
</dbReference>
<evidence type="ECO:0000256" key="1">
    <source>
        <dbReference type="ARBA" id="ARBA00005417"/>
    </source>
</evidence>
<evidence type="ECO:0000256" key="2">
    <source>
        <dbReference type="ARBA" id="ARBA00022448"/>
    </source>
</evidence>
<dbReference type="PANTHER" id="PTHR42711">
    <property type="entry name" value="ABC TRANSPORTER ATP-BINDING PROTEIN"/>
    <property type="match status" value="1"/>
</dbReference>
<name>A0A6P1M0X6_9BACT</name>
<proteinExistence type="inferred from homology"/>
<dbReference type="PANTHER" id="PTHR42711:SF5">
    <property type="entry name" value="ABC TRANSPORTER ATP-BINDING PROTEIN NATA"/>
    <property type="match status" value="1"/>
</dbReference>
<keyword evidence="5 7" id="KW-0067">ATP-binding</keyword>
<dbReference type="Gene3D" id="3.40.50.300">
    <property type="entry name" value="P-loop containing nucleotide triphosphate hydrolases"/>
    <property type="match status" value="1"/>
</dbReference>
<dbReference type="AlphaFoldDB" id="A0A6P1M0X6"/>
<keyword evidence="2" id="KW-0813">Transport</keyword>
<keyword evidence="8" id="KW-1185">Reference proteome</keyword>
<gene>
    <name evidence="7" type="ORF">GT409_01670</name>
</gene>
<dbReference type="CDD" id="cd03230">
    <property type="entry name" value="ABC_DR_subfamily_A"/>
    <property type="match status" value="1"/>
</dbReference>
<keyword evidence="3" id="KW-0536">Nodulation</keyword>
<dbReference type="InterPro" id="IPR003593">
    <property type="entry name" value="AAA+_ATPase"/>
</dbReference>
<evidence type="ECO:0000313" key="8">
    <source>
        <dbReference type="Proteomes" id="UP000464954"/>
    </source>
</evidence>
<evidence type="ECO:0000313" key="7">
    <source>
        <dbReference type="EMBL" id="QHI68210.1"/>
    </source>
</evidence>
<dbReference type="Pfam" id="PF00005">
    <property type="entry name" value="ABC_tran"/>
    <property type="match status" value="1"/>
</dbReference>
<reference evidence="7 8" key="1">
    <citation type="submission" date="2020-01" db="EMBL/GenBank/DDBJ databases">
        <title>Ponticoccus aerotolerans gen. nov., sp. nov., an anaerobic bacterium and proposal of Ponticoccusceae fam. nov., Ponticoccusles ord. nov. and Ponticoccuse classis nov. in the phylum Kiritimatiellaeota.</title>
        <authorList>
            <person name="Zhou L.Y."/>
            <person name="Du Z.J."/>
        </authorList>
    </citation>
    <scope>NUCLEOTIDE SEQUENCE [LARGE SCALE GENOMIC DNA]</scope>
    <source>
        <strain evidence="7 8">S-5007</strain>
    </source>
</reference>